<dbReference type="PANTHER" id="PTHR30621">
    <property type="entry name" value="GLUTAMINE SYNTHETASE ADENYLYLTRANSFERASE"/>
    <property type="match status" value="1"/>
</dbReference>
<dbReference type="eggNOG" id="COG1391">
    <property type="taxonomic scope" value="Bacteria"/>
</dbReference>
<evidence type="ECO:0000313" key="10">
    <source>
        <dbReference type="EMBL" id="EPD97761.1"/>
    </source>
</evidence>
<protein>
    <recommendedName>
        <fullName evidence="7">Bifunctional glutamine synthetase adenylyltransferase/adenylyl-removing enzyme</fullName>
    </recommendedName>
    <alternativeName>
        <fullName evidence="7">ATP:glutamine synthetase adenylyltransferase</fullName>
    </alternativeName>
    <alternativeName>
        <fullName evidence="7">ATase</fullName>
    </alternativeName>
    <domain>
        <recommendedName>
            <fullName evidence="7">Glutamine synthetase adenylyl-L-tyrosine phosphorylase</fullName>
            <ecNumber evidence="7">2.7.7.89</ecNumber>
        </recommendedName>
        <alternativeName>
            <fullName evidence="7">Adenylyl removase</fullName>
            <shortName evidence="7">AR</shortName>
            <shortName evidence="7">AT-N</shortName>
        </alternativeName>
    </domain>
    <domain>
        <recommendedName>
            <fullName evidence="7">Glutamine synthetase adenylyl transferase</fullName>
            <ecNumber evidence="7">2.7.7.42</ecNumber>
        </recommendedName>
        <alternativeName>
            <fullName evidence="7">Adenylyl transferase</fullName>
            <shortName evidence="7">AT</shortName>
            <shortName evidence="7">AT-C</shortName>
        </alternativeName>
    </domain>
</protein>
<dbReference type="CDD" id="cd05401">
    <property type="entry name" value="NT_GlnE_GlnD_like"/>
    <property type="match status" value="2"/>
</dbReference>
<keyword evidence="4 7" id="KW-0067">ATP-binding</keyword>
<feature type="domain" description="PII-uridylyltransferase/Glutamine-synthetase adenylyltransferase" evidence="9">
    <location>
        <begin position="827"/>
        <end position="919"/>
    </location>
</feature>
<dbReference type="InterPro" id="IPR005190">
    <property type="entry name" value="GlnE_rpt_dom"/>
</dbReference>
<dbReference type="Gene3D" id="3.30.460.10">
    <property type="entry name" value="Beta Polymerase, domain 2"/>
    <property type="match status" value="2"/>
</dbReference>
<dbReference type="InterPro" id="IPR013546">
    <property type="entry name" value="PII_UdlTrfase/GS_AdlTrfase"/>
</dbReference>
<dbReference type="SUPFAM" id="SSF81301">
    <property type="entry name" value="Nucleotidyltransferase"/>
    <property type="match status" value="2"/>
</dbReference>
<dbReference type="AlphaFoldDB" id="S3BBA9"/>
<dbReference type="EMBL" id="ATCF01000033">
    <property type="protein sequence ID" value="EPD97761.1"/>
    <property type="molecule type" value="Genomic_DNA"/>
</dbReference>
<dbReference type="GO" id="GO:0005829">
    <property type="term" value="C:cytosol"/>
    <property type="evidence" value="ECO:0007669"/>
    <property type="project" value="TreeGrafter"/>
</dbReference>
<comment type="catalytic activity">
    <reaction evidence="7">
        <text>[glutamine synthetase]-L-tyrosine + ATP = [glutamine synthetase]-O(4)-(5'-adenylyl)-L-tyrosine + diphosphate</text>
        <dbReference type="Rhea" id="RHEA:18589"/>
        <dbReference type="Rhea" id="RHEA-COMP:10660"/>
        <dbReference type="Rhea" id="RHEA-COMP:10661"/>
        <dbReference type="ChEBI" id="CHEBI:30616"/>
        <dbReference type="ChEBI" id="CHEBI:33019"/>
        <dbReference type="ChEBI" id="CHEBI:46858"/>
        <dbReference type="ChEBI" id="CHEBI:83624"/>
        <dbReference type="EC" id="2.7.7.42"/>
    </reaction>
</comment>
<dbReference type="Pfam" id="PF08335">
    <property type="entry name" value="GlnD_UR_UTase"/>
    <property type="match status" value="2"/>
</dbReference>
<evidence type="ECO:0000256" key="5">
    <source>
        <dbReference type="ARBA" id="ARBA00022842"/>
    </source>
</evidence>
<evidence type="ECO:0000259" key="9">
    <source>
        <dbReference type="Pfam" id="PF08335"/>
    </source>
</evidence>
<comment type="caution">
    <text evidence="10">The sequence shown here is derived from an EMBL/GenBank/DDBJ whole genome shotgun (WGS) entry which is preliminary data.</text>
</comment>
<comment type="catalytic activity">
    <reaction evidence="7">
        <text>[glutamine synthetase]-O(4)-(5'-adenylyl)-L-tyrosine + phosphate = [glutamine synthetase]-L-tyrosine + ADP</text>
        <dbReference type="Rhea" id="RHEA:43716"/>
        <dbReference type="Rhea" id="RHEA-COMP:10660"/>
        <dbReference type="Rhea" id="RHEA-COMP:10661"/>
        <dbReference type="ChEBI" id="CHEBI:43474"/>
        <dbReference type="ChEBI" id="CHEBI:46858"/>
        <dbReference type="ChEBI" id="CHEBI:83624"/>
        <dbReference type="ChEBI" id="CHEBI:456216"/>
        <dbReference type="EC" id="2.7.7.89"/>
    </reaction>
</comment>
<dbReference type="SUPFAM" id="SSF81593">
    <property type="entry name" value="Nucleotidyltransferase substrate binding subunit/domain"/>
    <property type="match status" value="2"/>
</dbReference>
<proteinExistence type="inferred from homology"/>
<evidence type="ECO:0000256" key="6">
    <source>
        <dbReference type="ARBA" id="ARBA00023268"/>
    </source>
</evidence>
<feature type="domain" description="PII-uridylyltransferase/Glutamine-synthetase adenylyltransferase" evidence="9">
    <location>
        <begin position="295"/>
        <end position="440"/>
    </location>
</feature>
<evidence type="ECO:0000259" key="8">
    <source>
        <dbReference type="Pfam" id="PF03710"/>
    </source>
</evidence>
<dbReference type="HOGENOM" id="CLU_006233_0_1_4"/>
<keyword evidence="11" id="KW-1185">Reference proteome</keyword>
<keyword evidence="6 7" id="KW-0511">Multifunctional enzyme</keyword>
<dbReference type="Gene3D" id="1.20.120.330">
    <property type="entry name" value="Nucleotidyltransferases domain 2"/>
    <property type="match status" value="2"/>
</dbReference>
<dbReference type="RefSeq" id="WP_016475141.1">
    <property type="nucleotide sequence ID" value="NZ_KE150481.1"/>
</dbReference>
<keyword evidence="3 7" id="KW-0547">Nucleotide-binding</keyword>
<dbReference type="PANTHER" id="PTHR30621:SF0">
    <property type="entry name" value="BIFUNCTIONAL GLUTAMINE SYNTHETASE ADENYLYLTRANSFERASE_ADENYLYL-REMOVING ENZYME"/>
    <property type="match status" value="1"/>
</dbReference>
<dbReference type="GO" id="GO:0047388">
    <property type="term" value="F:[glutamine synthetase]-adenylyl-L-tyrosine phosphorylase activity"/>
    <property type="evidence" value="ECO:0007669"/>
    <property type="project" value="UniProtKB-EC"/>
</dbReference>
<dbReference type="InterPro" id="IPR043519">
    <property type="entry name" value="NT_sf"/>
</dbReference>
<dbReference type="Gene3D" id="1.20.120.1510">
    <property type="match status" value="1"/>
</dbReference>
<dbReference type="GO" id="GO:0000820">
    <property type="term" value="P:regulation of glutamine family amino acid metabolic process"/>
    <property type="evidence" value="ECO:0007669"/>
    <property type="project" value="UniProtKB-UniRule"/>
</dbReference>
<dbReference type="GO" id="GO:0000287">
    <property type="term" value="F:magnesium ion binding"/>
    <property type="evidence" value="ECO:0007669"/>
    <property type="project" value="UniProtKB-UniRule"/>
</dbReference>
<dbReference type="Pfam" id="PF03710">
    <property type="entry name" value="GlnE"/>
    <property type="match status" value="2"/>
</dbReference>
<comment type="function">
    <text evidence="7">Involved in the regulation of glutamine synthetase GlnA, a key enzyme in the process to assimilate ammonia. When cellular nitrogen levels are high, the C-terminal adenylyl transferase (AT) inactivates GlnA by covalent transfer of an adenylyl group from ATP to specific tyrosine residue of GlnA, thus reducing its activity. Conversely, when nitrogen levels are low, the N-terminal adenylyl removase (AR) activates GlnA by removing the adenylyl group by phosphorolysis, increasing its activity. The regulatory region of GlnE binds the signal transduction protein PII (GlnB) which indicates the nitrogen status of the cell.</text>
</comment>
<dbReference type="PATRIC" id="fig|1203554.3.peg.2172"/>
<feature type="region of interest" description="Adenylyl transferase" evidence="7">
    <location>
        <begin position="446"/>
        <end position="952"/>
    </location>
</feature>
<evidence type="ECO:0000256" key="2">
    <source>
        <dbReference type="ARBA" id="ARBA00022695"/>
    </source>
</evidence>
<dbReference type="EC" id="2.7.7.42" evidence="7"/>
<dbReference type="STRING" id="1203554.HMPREF1476_02088"/>
<keyword evidence="2 7" id="KW-0548">Nucleotidyltransferase</keyword>
<sequence length="952" mass="106801">MTFDSLVLSKIHLQDVPKLSSFVDRSLKAMLPAGSDDERLHRLQDLAAAPWTRDRIVERVRGVTDSTQLAYALRQLRRELMVSLIARNSTGCCGYDEVVDTMTALAEESVRAVVRVCARELSERHGVPFGESGAPQDLLVVGMGKLGGCELNVSSDIDLIFLYSEDGETRATPEYPNARRTLAVSEFYARLARRIIPALNDVEGPGFVFRVDMRLRPNGDAGPIVCSSEMLEEYLYTQGRDWERFAWLKGRIVSEPVFASPEQFEAQKADIQSLVTPFVFRKYLDFSAISSLTKLHEMVRAETDRREALRAREGCNVKLGRGGIREIEFIVQTLQVIRGGRDMKLRGKSTLRMIDALVHAGAIQPNVGEKLKTDYVFLRDLEHALQYVDDQQTQWLPHSGETLERAAGLFGAAPAELWAEVEKVREFVAATFDGVFHVNAEKAEVKDKDAWPLGWSEGAPSAPMLLEEKLRGFGYGDASEELAGRILALVSGRRSAVLSEEARTRLRLLVQFVVERAPQWVEGAGPRVISQAEELSRYLKLLEAIAGRSTYAALLYQYPSACARVGRVLAASRWSADYVVRHPIVLDELVDARSTEMDDFTPVDWSKWRDALHEALTSAGGDQERQINYLRDAHHGAVFRLLVADLDGRFAVERLADQLSALADAVIAEVLDLAWASLPNHPDEPPKFAVIGYGKLGGKELGYQSDLDIVFLYDDPNPDADVIYSRLVRRMMSMLTVQTSSGKLFDVDLRLRPNGENGLAVCSFEMFSRYQRNMDGNGAWLWEHQALTRARFVAGDPELGRRFEQERAEILRMPRAIEPLKAEVLEMRRKMLEGHPNRTTQFDLKHSRGGMVDVEFIVQFMVLGWSASHPELVNNFGNILLLEMSARLGLIDGNLAQAAVRAYRRYRALQHEIRLNAGESVPARVPPELVAEERNTVLDLWRHVFGTAEPGK</sequence>
<dbReference type="EC" id="2.7.7.89" evidence="7"/>
<evidence type="ECO:0000256" key="3">
    <source>
        <dbReference type="ARBA" id="ARBA00022741"/>
    </source>
</evidence>
<feature type="region of interest" description="Adenylyl removase" evidence="7">
    <location>
        <begin position="1"/>
        <end position="438"/>
    </location>
</feature>
<dbReference type="InterPro" id="IPR023057">
    <property type="entry name" value="GlnE"/>
</dbReference>
<dbReference type="NCBIfam" id="NF008292">
    <property type="entry name" value="PRK11072.1"/>
    <property type="match status" value="1"/>
</dbReference>
<comment type="similarity">
    <text evidence="7">Belongs to the GlnE family.</text>
</comment>
<dbReference type="GO" id="GO:0005524">
    <property type="term" value="F:ATP binding"/>
    <property type="evidence" value="ECO:0007669"/>
    <property type="project" value="UniProtKB-UniRule"/>
</dbReference>
<reference evidence="10 11" key="1">
    <citation type="submission" date="2013-04" db="EMBL/GenBank/DDBJ databases">
        <title>The Genome Sequence of Sutterella wadsworthensis HGA0223.</title>
        <authorList>
            <consortium name="The Broad Institute Genomics Platform"/>
            <person name="Earl A."/>
            <person name="Ward D."/>
            <person name="Feldgarden M."/>
            <person name="Gevers D."/>
            <person name="Schmidt T.M."/>
            <person name="Dover J."/>
            <person name="Dai D."/>
            <person name="Walker B."/>
            <person name="Young S."/>
            <person name="Zeng Q."/>
            <person name="Gargeya S."/>
            <person name="Fitzgerald M."/>
            <person name="Haas B."/>
            <person name="Abouelleil A."/>
            <person name="Allen A.W."/>
            <person name="Alvarado L."/>
            <person name="Arachchi H.M."/>
            <person name="Berlin A.M."/>
            <person name="Chapman S.B."/>
            <person name="Gainer-Dewar J."/>
            <person name="Goldberg J."/>
            <person name="Griggs A."/>
            <person name="Gujja S."/>
            <person name="Hansen M."/>
            <person name="Howarth C."/>
            <person name="Imamovic A."/>
            <person name="Ireland A."/>
            <person name="Larimer J."/>
            <person name="McCowan C."/>
            <person name="Murphy C."/>
            <person name="Pearson M."/>
            <person name="Poon T.W."/>
            <person name="Priest M."/>
            <person name="Roberts A."/>
            <person name="Saif S."/>
            <person name="Shea T."/>
            <person name="Sisk P."/>
            <person name="Sykes S."/>
            <person name="Wortman J."/>
            <person name="Nusbaum C."/>
            <person name="Birren B."/>
        </authorList>
    </citation>
    <scope>NUCLEOTIDE SEQUENCE [LARGE SCALE GENOMIC DNA]</scope>
    <source>
        <strain evidence="10 11">HGA0223</strain>
    </source>
</reference>
<dbReference type="Proteomes" id="UP000014400">
    <property type="component" value="Unassembled WGS sequence"/>
</dbReference>
<name>S3BBA9_9BURK</name>
<evidence type="ECO:0000313" key="11">
    <source>
        <dbReference type="Proteomes" id="UP000014400"/>
    </source>
</evidence>
<organism evidence="10 11">
    <name type="scientific">Sutterella wadsworthensis HGA0223</name>
    <dbReference type="NCBI Taxonomy" id="1203554"/>
    <lineage>
        <taxon>Bacteria</taxon>
        <taxon>Pseudomonadati</taxon>
        <taxon>Pseudomonadota</taxon>
        <taxon>Betaproteobacteria</taxon>
        <taxon>Burkholderiales</taxon>
        <taxon>Sutterellaceae</taxon>
        <taxon>Sutterella</taxon>
    </lineage>
</organism>
<gene>
    <name evidence="7" type="primary">glnE</name>
    <name evidence="10" type="ORF">HMPREF1476_02088</name>
</gene>
<feature type="domain" description="Glutamate-ammonia ligase adenylyltransferase repeated" evidence="8">
    <location>
        <begin position="564"/>
        <end position="805"/>
    </location>
</feature>
<feature type="domain" description="Glutamate-ammonia ligase adenylyltransferase repeated" evidence="8">
    <location>
        <begin position="29"/>
        <end position="254"/>
    </location>
</feature>
<evidence type="ECO:0000256" key="4">
    <source>
        <dbReference type="ARBA" id="ARBA00022840"/>
    </source>
</evidence>
<dbReference type="GO" id="GO:0008882">
    <property type="term" value="F:[glutamate-ammonia-ligase] adenylyltransferase activity"/>
    <property type="evidence" value="ECO:0007669"/>
    <property type="project" value="UniProtKB-UniRule"/>
</dbReference>
<keyword evidence="1 7" id="KW-0808">Transferase</keyword>
<comment type="cofactor">
    <cofactor evidence="7">
        <name>Mg(2+)</name>
        <dbReference type="ChEBI" id="CHEBI:18420"/>
    </cofactor>
</comment>
<dbReference type="HAMAP" id="MF_00802">
    <property type="entry name" value="GlnE"/>
    <property type="match status" value="1"/>
</dbReference>
<evidence type="ECO:0000256" key="7">
    <source>
        <dbReference type="HAMAP-Rule" id="MF_00802"/>
    </source>
</evidence>
<keyword evidence="5 7" id="KW-0460">Magnesium</keyword>
<evidence type="ECO:0000256" key="1">
    <source>
        <dbReference type="ARBA" id="ARBA00022679"/>
    </source>
</evidence>
<accession>S3BBA9</accession>